<evidence type="ECO:0000256" key="5">
    <source>
        <dbReference type="ARBA" id="ARBA00022723"/>
    </source>
</evidence>
<comment type="catalytic activity">
    <reaction evidence="1 10">
        <text>a phosphate monoester + H2O = an alcohol + phosphate</text>
        <dbReference type="Rhea" id="RHEA:15017"/>
        <dbReference type="ChEBI" id="CHEBI:15377"/>
        <dbReference type="ChEBI" id="CHEBI:30879"/>
        <dbReference type="ChEBI" id="CHEBI:43474"/>
        <dbReference type="ChEBI" id="CHEBI:67140"/>
        <dbReference type="EC" id="3.1.3.2"/>
    </reaction>
</comment>
<dbReference type="EC" id="3.1.3.2" evidence="10"/>
<keyword evidence="6 12" id="KW-0732">Signal</keyword>
<comment type="cofactor">
    <cofactor evidence="11">
        <name>Fe cation</name>
        <dbReference type="ChEBI" id="CHEBI:24875"/>
    </cofactor>
    <text evidence="11">Binds 2 iron ions per subunit.</text>
</comment>
<feature type="chain" id="PRO_5042220939" description="Purple acid phosphatase" evidence="12">
    <location>
        <begin position="19"/>
        <end position="337"/>
    </location>
</feature>
<evidence type="ECO:0000256" key="6">
    <source>
        <dbReference type="ARBA" id="ARBA00022729"/>
    </source>
</evidence>
<reference evidence="14 15" key="1">
    <citation type="journal article" date="2021" name="Nat. Commun.">
        <title>Incipient diploidization of the medicinal plant Perilla within 10,000 years.</title>
        <authorList>
            <person name="Zhang Y."/>
            <person name="Shen Q."/>
            <person name="Leng L."/>
            <person name="Zhang D."/>
            <person name="Chen S."/>
            <person name="Shi Y."/>
            <person name="Ning Z."/>
            <person name="Chen S."/>
        </authorList>
    </citation>
    <scope>NUCLEOTIDE SEQUENCE [LARGE SCALE GENOMIC DNA]</scope>
    <source>
        <strain evidence="15">cv. PC099</strain>
    </source>
</reference>
<accession>A0AAD4ISV3</accession>
<feature type="binding site" evidence="11">
    <location>
        <position position="249"/>
    </location>
    <ligand>
        <name>Fe cation</name>
        <dbReference type="ChEBI" id="CHEBI:24875"/>
        <label>2</label>
    </ligand>
</feature>
<keyword evidence="5 11" id="KW-0479">Metal-binding</keyword>
<feature type="binding site" evidence="11">
    <location>
        <position position="120"/>
    </location>
    <ligand>
        <name>Fe cation</name>
        <dbReference type="ChEBI" id="CHEBI:24875"/>
        <label>2</label>
    </ligand>
</feature>
<evidence type="ECO:0000313" key="15">
    <source>
        <dbReference type="Proteomes" id="UP001190926"/>
    </source>
</evidence>
<dbReference type="InterPro" id="IPR029052">
    <property type="entry name" value="Metallo-depent_PP-like"/>
</dbReference>
<comment type="caution">
    <text evidence="14">The sequence shown here is derived from an EMBL/GenBank/DDBJ whole genome shotgun (WGS) entry which is preliminary data.</text>
</comment>
<dbReference type="InterPro" id="IPR051558">
    <property type="entry name" value="Metallophosphoesterase_PAP"/>
</dbReference>
<evidence type="ECO:0000256" key="2">
    <source>
        <dbReference type="ARBA" id="ARBA00004613"/>
    </source>
</evidence>
<dbReference type="GO" id="GO:0046872">
    <property type="term" value="F:metal ion binding"/>
    <property type="evidence" value="ECO:0007669"/>
    <property type="project" value="UniProtKB-KW"/>
</dbReference>
<keyword evidence="8" id="KW-0862">Zinc</keyword>
<feature type="binding site" evidence="11">
    <location>
        <position position="49"/>
    </location>
    <ligand>
        <name>Fe cation</name>
        <dbReference type="ChEBI" id="CHEBI:24875"/>
        <label>1</label>
    </ligand>
</feature>
<feature type="domain" description="Calcineurin-like phosphoesterase" evidence="13">
    <location>
        <begin position="44"/>
        <end position="252"/>
    </location>
</feature>
<dbReference type="InterPro" id="IPR024927">
    <property type="entry name" value="Acid_PPase"/>
</dbReference>
<dbReference type="GO" id="GO:0003993">
    <property type="term" value="F:acid phosphatase activity"/>
    <property type="evidence" value="ECO:0007669"/>
    <property type="project" value="UniProtKB-UniRule"/>
</dbReference>
<dbReference type="AlphaFoldDB" id="A0AAD4ISV3"/>
<feature type="binding site" evidence="11">
    <location>
        <position position="214"/>
    </location>
    <ligand>
        <name>Fe cation</name>
        <dbReference type="ChEBI" id="CHEBI:24875"/>
        <label>2</label>
    </ligand>
</feature>
<dbReference type="CDD" id="cd07378">
    <property type="entry name" value="MPP_ACP5"/>
    <property type="match status" value="1"/>
</dbReference>
<evidence type="ECO:0000256" key="8">
    <source>
        <dbReference type="ARBA" id="ARBA00022833"/>
    </source>
</evidence>
<dbReference type="PIRSF" id="PIRSF000898">
    <property type="entry name" value="Acid_Ptase_5"/>
    <property type="match status" value="1"/>
</dbReference>
<evidence type="ECO:0000256" key="7">
    <source>
        <dbReference type="ARBA" id="ARBA00022801"/>
    </source>
</evidence>
<sequence length="337" mass="38359">MAHLLILIWPLLITTCFSLQLPSNVVEFSKIKHHSKKRDNSIAFLVVGDWGRDGNFNQSRVATQMGFIGKKLGIDFVISSGDNFYDNGLKDVHDPAFQTSFTNIYTAKSLQKPWYAVLGNHDYQGNAVAQLSPALKKIDNRWNCKRNFIVGAGSADIFFVDTTPFVNKYFDNPKKQKFDWRNVLPREGYLSSILKSLDSALKKSKAAWKIVVGHHTIRSIGYHGDTQEIEAHILPILEAHNVDMYINGHDHCLQHLSNERGSMQFLTSGGGSKAWKNIIHYGVHKDTMHFYHDGQGFISVKVTRNKAEIAFYDVFGRNVHHQKLEKRRSKKLITSED</sequence>
<keyword evidence="4" id="KW-0964">Secreted</keyword>
<dbReference type="PANTHER" id="PTHR10161:SF36">
    <property type="entry name" value="PURPLE ACID PHOSPHATASE 3"/>
    <property type="match status" value="1"/>
</dbReference>
<dbReference type="Pfam" id="PF00149">
    <property type="entry name" value="Metallophos"/>
    <property type="match status" value="1"/>
</dbReference>
<evidence type="ECO:0000256" key="10">
    <source>
        <dbReference type="PIRNR" id="PIRNR000898"/>
    </source>
</evidence>
<evidence type="ECO:0000256" key="4">
    <source>
        <dbReference type="ARBA" id="ARBA00022525"/>
    </source>
</evidence>
<evidence type="ECO:0000256" key="11">
    <source>
        <dbReference type="PIRSR" id="PIRSR000898-1"/>
    </source>
</evidence>
<dbReference type="InterPro" id="IPR004843">
    <property type="entry name" value="Calcineurin-like_PHP"/>
</dbReference>
<dbReference type="PANTHER" id="PTHR10161">
    <property type="entry name" value="TARTRATE-RESISTANT ACID PHOSPHATASE TYPE 5"/>
    <property type="match status" value="1"/>
</dbReference>
<dbReference type="Gene3D" id="3.60.21.10">
    <property type="match status" value="1"/>
</dbReference>
<comment type="similarity">
    <text evidence="3">Belongs to the metallophosphoesterase superfamily. Purple acid phosphatase family.</text>
</comment>
<dbReference type="EMBL" id="SDAM02003295">
    <property type="protein sequence ID" value="KAH6820717.1"/>
    <property type="molecule type" value="Genomic_DNA"/>
</dbReference>
<dbReference type="Proteomes" id="UP001190926">
    <property type="component" value="Unassembled WGS sequence"/>
</dbReference>
<keyword evidence="9" id="KW-0325">Glycoprotein</keyword>
<feature type="binding site" evidence="11">
    <location>
        <position position="82"/>
    </location>
    <ligand>
        <name>Fe cation</name>
        <dbReference type="ChEBI" id="CHEBI:24875"/>
        <label>1</label>
    </ligand>
</feature>
<keyword evidence="15" id="KW-1185">Reference proteome</keyword>
<evidence type="ECO:0000256" key="9">
    <source>
        <dbReference type="ARBA" id="ARBA00023180"/>
    </source>
</evidence>
<proteinExistence type="inferred from homology"/>
<comment type="subcellular location">
    <subcellularLocation>
        <location evidence="2">Secreted</location>
    </subcellularLocation>
</comment>
<dbReference type="SUPFAM" id="SSF56300">
    <property type="entry name" value="Metallo-dependent phosphatases"/>
    <property type="match status" value="1"/>
</dbReference>
<dbReference type="FunFam" id="3.60.21.10:FF:000027">
    <property type="entry name" value="Purple acid phosphatase"/>
    <property type="match status" value="1"/>
</dbReference>
<protein>
    <recommendedName>
        <fullName evidence="10">Purple acid phosphatase</fullName>
        <ecNumber evidence="10">3.1.3.2</ecNumber>
    </recommendedName>
</protein>
<organism evidence="14 15">
    <name type="scientific">Perilla frutescens var. hirtella</name>
    <name type="common">Perilla citriodora</name>
    <name type="synonym">Perilla setoyensis</name>
    <dbReference type="NCBI Taxonomy" id="608512"/>
    <lineage>
        <taxon>Eukaryota</taxon>
        <taxon>Viridiplantae</taxon>
        <taxon>Streptophyta</taxon>
        <taxon>Embryophyta</taxon>
        <taxon>Tracheophyta</taxon>
        <taxon>Spermatophyta</taxon>
        <taxon>Magnoliopsida</taxon>
        <taxon>eudicotyledons</taxon>
        <taxon>Gunneridae</taxon>
        <taxon>Pentapetalae</taxon>
        <taxon>asterids</taxon>
        <taxon>lamiids</taxon>
        <taxon>Lamiales</taxon>
        <taxon>Lamiaceae</taxon>
        <taxon>Nepetoideae</taxon>
        <taxon>Elsholtzieae</taxon>
        <taxon>Perilla</taxon>
    </lineage>
</organism>
<evidence type="ECO:0000256" key="12">
    <source>
        <dbReference type="SAM" id="SignalP"/>
    </source>
</evidence>
<evidence type="ECO:0000256" key="1">
    <source>
        <dbReference type="ARBA" id="ARBA00000032"/>
    </source>
</evidence>
<feature type="binding site" evidence="11">
    <location>
        <position position="251"/>
    </location>
    <ligand>
        <name>Fe cation</name>
        <dbReference type="ChEBI" id="CHEBI:24875"/>
        <label>1</label>
    </ligand>
</feature>
<feature type="binding site" evidence="11">
    <location>
        <position position="85"/>
    </location>
    <ligand>
        <name>Fe cation</name>
        <dbReference type="ChEBI" id="CHEBI:24875"/>
        <label>1</label>
    </ligand>
</feature>
<evidence type="ECO:0000256" key="3">
    <source>
        <dbReference type="ARBA" id="ARBA00008723"/>
    </source>
</evidence>
<gene>
    <name evidence="14" type="ORF">C2S53_003412</name>
</gene>
<dbReference type="GO" id="GO:0005576">
    <property type="term" value="C:extracellular region"/>
    <property type="evidence" value="ECO:0007669"/>
    <property type="project" value="UniProtKB-SubCell"/>
</dbReference>
<evidence type="ECO:0000259" key="13">
    <source>
        <dbReference type="Pfam" id="PF00149"/>
    </source>
</evidence>
<keyword evidence="10 11" id="KW-0408">Iron</keyword>
<feature type="signal peptide" evidence="12">
    <location>
        <begin position="1"/>
        <end position="18"/>
    </location>
</feature>
<feature type="binding site" evidence="11">
    <location>
        <position position="82"/>
    </location>
    <ligand>
        <name>Fe cation</name>
        <dbReference type="ChEBI" id="CHEBI:24875"/>
        <label>2</label>
    </ligand>
</feature>
<keyword evidence="7 10" id="KW-0378">Hydrolase</keyword>
<name>A0AAD4ISV3_PERFH</name>
<evidence type="ECO:0000313" key="14">
    <source>
        <dbReference type="EMBL" id="KAH6820717.1"/>
    </source>
</evidence>